<evidence type="ECO:0000259" key="2">
    <source>
        <dbReference type="Pfam" id="PF01636"/>
    </source>
</evidence>
<evidence type="ECO:0000256" key="1">
    <source>
        <dbReference type="SAM" id="MobiDB-lite"/>
    </source>
</evidence>
<dbReference type="InterPro" id="IPR051678">
    <property type="entry name" value="AGP_Transferase"/>
</dbReference>
<feature type="region of interest" description="Disordered" evidence="1">
    <location>
        <begin position="17"/>
        <end position="37"/>
    </location>
</feature>
<dbReference type="AlphaFoldDB" id="A0A8H4W4Z3"/>
<evidence type="ECO:0000313" key="3">
    <source>
        <dbReference type="EMBL" id="KAF4633972.1"/>
    </source>
</evidence>
<dbReference type="EMBL" id="JAAMPI010000218">
    <property type="protein sequence ID" value="KAF4633972.1"/>
    <property type="molecule type" value="Genomic_DNA"/>
</dbReference>
<accession>A0A8H4W4Z3</accession>
<dbReference type="Pfam" id="PF01636">
    <property type="entry name" value="APH"/>
    <property type="match status" value="1"/>
</dbReference>
<proteinExistence type="predicted"/>
<keyword evidence="4" id="KW-1185">Reference proteome</keyword>
<dbReference type="Gene3D" id="3.30.200.20">
    <property type="entry name" value="Phosphorylase Kinase, domain 1"/>
    <property type="match status" value="1"/>
</dbReference>
<reference evidence="3 4" key="1">
    <citation type="submission" date="2020-03" db="EMBL/GenBank/DDBJ databases">
        <title>Draft Genome Sequence of Cudoniella acicularis.</title>
        <authorList>
            <person name="Buettner E."/>
            <person name="Kellner H."/>
        </authorList>
    </citation>
    <scope>NUCLEOTIDE SEQUENCE [LARGE SCALE GENOMIC DNA]</scope>
    <source>
        <strain evidence="3 4">DSM 108380</strain>
    </source>
</reference>
<gene>
    <name evidence="3" type="ORF">G7Y89_g4148</name>
</gene>
<dbReference type="OrthoDB" id="10003767at2759"/>
<dbReference type="InterPro" id="IPR011009">
    <property type="entry name" value="Kinase-like_dom_sf"/>
</dbReference>
<comment type="caution">
    <text evidence="3">The sequence shown here is derived from an EMBL/GenBank/DDBJ whole genome shotgun (WGS) entry which is preliminary data.</text>
</comment>
<dbReference type="PANTHER" id="PTHR21310:SF37">
    <property type="entry name" value="AMINOGLYCOSIDE PHOSPHOTRANSFERASE DOMAIN-CONTAINING PROTEIN"/>
    <property type="match status" value="1"/>
</dbReference>
<feature type="domain" description="Aminoglycoside phosphotransferase" evidence="2">
    <location>
        <begin position="103"/>
        <end position="339"/>
    </location>
</feature>
<organism evidence="3 4">
    <name type="scientific">Cudoniella acicularis</name>
    <dbReference type="NCBI Taxonomy" id="354080"/>
    <lineage>
        <taxon>Eukaryota</taxon>
        <taxon>Fungi</taxon>
        <taxon>Dikarya</taxon>
        <taxon>Ascomycota</taxon>
        <taxon>Pezizomycotina</taxon>
        <taxon>Leotiomycetes</taxon>
        <taxon>Helotiales</taxon>
        <taxon>Tricladiaceae</taxon>
        <taxon>Cudoniella</taxon>
    </lineage>
</organism>
<sequence length="515" mass="59033">MGASGFQAYTSTYCQRDESRVKPKGKMSTGSHGPQQLKDRIVQSRVHRERDQFIAAIHEDDVCRLASSHHNGDHCSFFKPPSRGSYNICYFVRFPSNSFGEDVEKWVVRVPLAPCLAHGSRSKLESEIATMQLVTDKTTIPLPKIYAYNLGNGSEPLSSFVILEYIEGEKLSCARLKTLSDEQRKRLYTSLADIYIQLRRLEFPSIGCLAHGPEGFNVRKKITTIDINMQELEGLQPSKIQSSFYNDKGSLTSANDYVAMLLQIADNAFANGRNSVSEGGQGEDALYHLHIFREYAKGWMDCRLDQGPFVLVHGDLEPFNLIVNERMDIASVLDWEWSRVVPLQFFKPPLWLKTPDTTKLAWNFVYRDYLKSLDQLLEIVRIREREKYGNELLSNEWAKAKEDSGFLVANALENWTDMDWFANRYINWKCYKNKADLNERIKAFMKDSAHKTLIERKLLEGIAYKVEADSLKDTSIKSAPSYRDKPASAYATIKDYFLHQLWKDTICFSVSSESH</sequence>
<dbReference type="Proteomes" id="UP000566819">
    <property type="component" value="Unassembled WGS sequence"/>
</dbReference>
<name>A0A8H4W4Z3_9HELO</name>
<evidence type="ECO:0000313" key="4">
    <source>
        <dbReference type="Proteomes" id="UP000566819"/>
    </source>
</evidence>
<dbReference type="Gene3D" id="3.90.1200.10">
    <property type="match status" value="1"/>
</dbReference>
<dbReference type="InterPro" id="IPR002575">
    <property type="entry name" value="Aminoglycoside_PTrfase"/>
</dbReference>
<dbReference type="SUPFAM" id="SSF56112">
    <property type="entry name" value="Protein kinase-like (PK-like)"/>
    <property type="match status" value="1"/>
</dbReference>
<protein>
    <recommendedName>
        <fullName evidence="2">Aminoglycoside phosphotransferase domain-containing protein</fullName>
    </recommendedName>
</protein>
<dbReference type="PANTHER" id="PTHR21310">
    <property type="entry name" value="AMINOGLYCOSIDE PHOSPHOTRANSFERASE-RELATED-RELATED"/>
    <property type="match status" value="1"/>
</dbReference>